<keyword evidence="1" id="KW-0547">Nucleotide-binding</keyword>
<dbReference type="PANTHER" id="PTHR24346">
    <property type="entry name" value="MAP/MICROTUBULE AFFINITY-REGULATING KINASE"/>
    <property type="match status" value="1"/>
</dbReference>
<proteinExistence type="predicted"/>
<dbReference type="InParanoid" id="M4B461"/>
<dbReference type="Gene3D" id="3.30.200.20">
    <property type="entry name" value="Phosphorylase Kinase, domain 1"/>
    <property type="match status" value="2"/>
</dbReference>
<dbReference type="STRING" id="559515.M4B461"/>
<dbReference type="HOGENOM" id="CLU_000288_63_0_1"/>
<dbReference type="Pfam" id="PF00069">
    <property type="entry name" value="Pkinase"/>
    <property type="match status" value="2"/>
</dbReference>
<dbReference type="SUPFAM" id="SSF56112">
    <property type="entry name" value="Protein kinase-like (PK-like)"/>
    <property type="match status" value="1"/>
</dbReference>
<keyword evidence="2" id="KW-0067">ATP-binding</keyword>
<dbReference type="GO" id="GO:0004674">
    <property type="term" value="F:protein serine/threonine kinase activity"/>
    <property type="evidence" value="ECO:0007669"/>
    <property type="project" value="TreeGrafter"/>
</dbReference>
<dbReference type="GO" id="GO:0035556">
    <property type="term" value="P:intracellular signal transduction"/>
    <property type="evidence" value="ECO:0007669"/>
    <property type="project" value="TreeGrafter"/>
</dbReference>
<dbReference type="InterPro" id="IPR011009">
    <property type="entry name" value="Kinase-like_dom_sf"/>
</dbReference>
<sequence length="364" mass="41395">MTDASLRRWNIFETHCVVTRKAPKGAKFINNYRVLHTLGQGRFGKVKLCERVAQNCRTLDTFLRDDVQAVRTTAEDGDNAAASFPARTFEPSSERQFALKIYSKTMLRRLKEYCAKPAVDQLKEGQTCGLNEVAAPFRMRTITAFDRVRDEIAIMRSLYHRNIVLLFEVIEADDSDKLYLVLEYMACGPCMVYRPATKDFYSPVTGGTLLEKLARSYVSDILLGLQYLHDRRICHRDIKVGTNAEPVLLSDTVGTYQFLAPECCSGEAYDPFKADIWAVGIVLYIFMFGRLPFRSESTRDLFEEIARGTIVVPGTAESVRELPLSHDGQDLLHRLLEKNPEQRISTADALCHPWFMHGDEPLSF</sequence>
<reference evidence="5" key="1">
    <citation type="journal article" date="2010" name="Science">
        <title>Signatures of adaptation to obligate biotrophy in the Hyaloperonospora arabidopsidis genome.</title>
        <authorList>
            <person name="Baxter L."/>
            <person name="Tripathy S."/>
            <person name="Ishaque N."/>
            <person name="Boot N."/>
            <person name="Cabral A."/>
            <person name="Kemen E."/>
            <person name="Thines M."/>
            <person name="Ah-Fong A."/>
            <person name="Anderson R."/>
            <person name="Badejoko W."/>
            <person name="Bittner-Eddy P."/>
            <person name="Boore J.L."/>
            <person name="Chibucos M.C."/>
            <person name="Coates M."/>
            <person name="Dehal P."/>
            <person name="Delehaunty K."/>
            <person name="Dong S."/>
            <person name="Downton P."/>
            <person name="Dumas B."/>
            <person name="Fabro G."/>
            <person name="Fronick C."/>
            <person name="Fuerstenberg S.I."/>
            <person name="Fulton L."/>
            <person name="Gaulin E."/>
            <person name="Govers F."/>
            <person name="Hughes L."/>
            <person name="Humphray S."/>
            <person name="Jiang R.H."/>
            <person name="Judelson H."/>
            <person name="Kamoun S."/>
            <person name="Kyung K."/>
            <person name="Meijer H."/>
            <person name="Minx P."/>
            <person name="Morris P."/>
            <person name="Nelson J."/>
            <person name="Phuntumart V."/>
            <person name="Qutob D."/>
            <person name="Rehmany A."/>
            <person name="Rougon-Cardoso A."/>
            <person name="Ryden P."/>
            <person name="Torto-Alalibo T."/>
            <person name="Studholme D."/>
            <person name="Wang Y."/>
            <person name="Win J."/>
            <person name="Wood J."/>
            <person name="Clifton S.W."/>
            <person name="Rogers J."/>
            <person name="Van den Ackerveken G."/>
            <person name="Jones J.D."/>
            <person name="McDowell J.M."/>
            <person name="Beynon J."/>
            <person name="Tyler B.M."/>
        </authorList>
    </citation>
    <scope>NUCLEOTIDE SEQUENCE [LARGE SCALE GENOMIC DNA]</scope>
    <source>
        <strain evidence="5">Emoy2</strain>
    </source>
</reference>
<dbReference type="CDD" id="cd14008">
    <property type="entry name" value="STKc_LKB1_CaMKK"/>
    <property type="match status" value="1"/>
</dbReference>
<organism evidence="4 5">
    <name type="scientific">Hyaloperonospora arabidopsidis (strain Emoy2)</name>
    <name type="common">Downy mildew agent</name>
    <name type="synonym">Peronospora arabidopsidis</name>
    <dbReference type="NCBI Taxonomy" id="559515"/>
    <lineage>
        <taxon>Eukaryota</taxon>
        <taxon>Sar</taxon>
        <taxon>Stramenopiles</taxon>
        <taxon>Oomycota</taxon>
        <taxon>Peronosporomycetes</taxon>
        <taxon>Peronosporales</taxon>
        <taxon>Peronosporaceae</taxon>
        <taxon>Hyaloperonospora</taxon>
    </lineage>
</organism>
<dbReference type="EMBL" id="JH598253">
    <property type="status" value="NOT_ANNOTATED_CDS"/>
    <property type="molecule type" value="Genomic_DNA"/>
</dbReference>
<name>M4B461_HYAAE</name>
<dbReference type="eggNOG" id="KOG0585">
    <property type="taxonomic scope" value="Eukaryota"/>
</dbReference>
<accession>M4B461</accession>
<dbReference type="InterPro" id="IPR000719">
    <property type="entry name" value="Prot_kinase_dom"/>
</dbReference>
<dbReference type="EnsemblProtists" id="HpaT801060">
    <property type="protein sequence ID" value="HpaP801060"/>
    <property type="gene ID" value="HpaG801060"/>
</dbReference>
<dbReference type="GO" id="GO:0005737">
    <property type="term" value="C:cytoplasm"/>
    <property type="evidence" value="ECO:0007669"/>
    <property type="project" value="TreeGrafter"/>
</dbReference>
<dbReference type="PANTHER" id="PTHR24346:SF77">
    <property type="entry name" value="SERINE THREONINE PROTEIN KINASE"/>
    <property type="match status" value="1"/>
</dbReference>
<protein>
    <recommendedName>
        <fullName evidence="3">Protein kinase domain-containing protein</fullName>
    </recommendedName>
</protein>
<dbReference type="OMA" id="MACGPCM"/>
<dbReference type="AlphaFoldDB" id="M4B461"/>
<evidence type="ECO:0000259" key="3">
    <source>
        <dbReference type="PROSITE" id="PS50011"/>
    </source>
</evidence>
<evidence type="ECO:0000256" key="2">
    <source>
        <dbReference type="ARBA" id="ARBA00022840"/>
    </source>
</evidence>
<reference evidence="4" key="2">
    <citation type="submission" date="2015-06" db="UniProtKB">
        <authorList>
            <consortium name="EnsemblProtists"/>
        </authorList>
    </citation>
    <scope>IDENTIFICATION</scope>
    <source>
        <strain evidence="4">Emoy2</strain>
    </source>
</reference>
<dbReference type="PROSITE" id="PS50011">
    <property type="entry name" value="PROTEIN_KINASE_DOM"/>
    <property type="match status" value="1"/>
</dbReference>
<dbReference type="GO" id="GO:0005524">
    <property type="term" value="F:ATP binding"/>
    <property type="evidence" value="ECO:0007669"/>
    <property type="project" value="UniProtKB-KW"/>
</dbReference>
<keyword evidence="5" id="KW-1185">Reference proteome</keyword>
<evidence type="ECO:0000313" key="4">
    <source>
        <dbReference type="EnsemblProtists" id="HpaP801060"/>
    </source>
</evidence>
<feature type="domain" description="Protein kinase" evidence="3">
    <location>
        <begin position="32"/>
        <end position="355"/>
    </location>
</feature>
<dbReference type="Proteomes" id="UP000011713">
    <property type="component" value="Unassembled WGS sequence"/>
</dbReference>
<dbReference type="Gene3D" id="1.10.510.10">
    <property type="entry name" value="Transferase(Phosphotransferase) domain 1"/>
    <property type="match status" value="2"/>
</dbReference>
<dbReference type="VEuPathDB" id="FungiDB:HpaG801060"/>
<evidence type="ECO:0000256" key="1">
    <source>
        <dbReference type="ARBA" id="ARBA00022741"/>
    </source>
</evidence>
<evidence type="ECO:0000313" key="5">
    <source>
        <dbReference type="Proteomes" id="UP000011713"/>
    </source>
</evidence>